<reference evidence="5 6" key="1">
    <citation type="submission" date="2018-08" db="EMBL/GenBank/DDBJ databases">
        <title>Genomic investigation of the strawberry pathogen Phytophthora fragariae indicates pathogenicity is determined by transcriptional variation in three key races.</title>
        <authorList>
            <person name="Adams T.M."/>
            <person name="Armitage A.D."/>
            <person name="Sobczyk M.K."/>
            <person name="Bates H.J."/>
            <person name="Dunwell J.M."/>
            <person name="Nellist C.F."/>
            <person name="Harrison R.J."/>
        </authorList>
    </citation>
    <scope>NUCLEOTIDE SEQUENCE [LARGE SCALE GENOMIC DNA]</scope>
    <source>
        <strain evidence="4 5">A4</strain>
        <strain evidence="3 6">NOV-5</strain>
        <strain evidence="2 7">NOV-71</strain>
    </source>
</reference>
<name>A0A6A3U1S1_9STRA</name>
<organism evidence="3 6">
    <name type="scientific">Phytophthora fragariae</name>
    <dbReference type="NCBI Taxonomy" id="53985"/>
    <lineage>
        <taxon>Eukaryota</taxon>
        <taxon>Sar</taxon>
        <taxon>Stramenopiles</taxon>
        <taxon>Oomycota</taxon>
        <taxon>Peronosporomycetes</taxon>
        <taxon>Peronosporales</taxon>
        <taxon>Peronosporaceae</taxon>
        <taxon>Phytophthora</taxon>
    </lineage>
</organism>
<evidence type="ECO:0000313" key="6">
    <source>
        <dbReference type="Proteomes" id="UP000440732"/>
    </source>
</evidence>
<dbReference type="EMBL" id="QXGE01000487">
    <property type="protein sequence ID" value="KAE9311057.1"/>
    <property type="molecule type" value="Genomic_DNA"/>
</dbReference>
<proteinExistence type="predicted"/>
<dbReference type="Proteomes" id="UP000440732">
    <property type="component" value="Unassembled WGS sequence"/>
</dbReference>
<evidence type="ECO:0000313" key="3">
    <source>
        <dbReference type="EMBL" id="KAE9145071.1"/>
    </source>
</evidence>
<dbReference type="EMBL" id="QXFZ01000532">
    <property type="protein sequence ID" value="KAE9112932.1"/>
    <property type="molecule type" value="Genomic_DNA"/>
</dbReference>
<dbReference type="AlphaFoldDB" id="A0A6A3U1S1"/>
<evidence type="ECO:0000313" key="4">
    <source>
        <dbReference type="EMBL" id="KAE9311057.1"/>
    </source>
</evidence>
<dbReference type="Proteomes" id="UP000437068">
    <property type="component" value="Unassembled WGS sequence"/>
</dbReference>
<accession>A0A6A3U1S1</accession>
<comment type="caution">
    <text evidence="3">The sequence shown here is derived from an EMBL/GenBank/DDBJ whole genome shotgun (WGS) entry which is preliminary data.</text>
</comment>
<sequence>MSPVFRSRRNFFQERPGRLVMDLASRGGLVTSMTRVRFGAPSTYSTVQTDSVGAEGGSTGAWRGFNRFRDRWDVFVRLEPLLKTEVSLSLDEASPSSRRESSFSTAPFARGGSSCLTAAS</sequence>
<feature type="compositionally biased region" description="Low complexity" evidence="1">
    <location>
        <begin position="92"/>
        <end position="107"/>
    </location>
</feature>
<evidence type="ECO:0000313" key="2">
    <source>
        <dbReference type="EMBL" id="KAE9112932.1"/>
    </source>
</evidence>
<dbReference type="EMBL" id="QXGA01000495">
    <property type="protein sequence ID" value="KAE9145071.1"/>
    <property type="molecule type" value="Genomic_DNA"/>
</dbReference>
<feature type="region of interest" description="Disordered" evidence="1">
    <location>
        <begin position="88"/>
        <end position="120"/>
    </location>
</feature>
<evidence type="ECO:0000256" key="1">
    <source>
        <dbReference type="SAM" id="MobiDB-lite"/>
    </source>
</evidence>
<gene>
    <name evidence="4" type="ORF">PF001_g9906</name>
    <name evidence="3" type="ORF">PF006_g10042</name>
    <name evidence="2" type="ORF">PF007_g10913</name>
</gene>
<dbReference type="Proteomes" id="UP000441208">
    <property type="component" value="Unassembled WGS sequence"/>
</dbReference>
<evidence type="ECO:0000313" key="5">
    <source>
        <dbReference type="Proteomes" id="UP000437068"/>
    </source>
</evidence>
<protein>
    <submittedName>
        <fullName evidence="3">Uncharacterized protein</fullName>
    </submittedName>
</protein>
<evidence type="ECO:0000313" key="7">
    <source>
        <dbReference type="Proteomes" id="UP000441208"/>
    </source>
</evidence>